<keyword evidence="2" id="KW-1185">Reference proteome</keyword>
<name>A0A397W046_9GLOM</name>
<proteinExistence type="predicted"/>
<dbReference type="OrthoDB" id="2368775at2759"/>
<dbReference type="AlphaFoldDB" id="A0A397W046"/>
<reference evidence="1 2" key="1">
    <citation type="submission" date="2018-06" db="EMBL/GenBank/DDBJ databases">
        <title>Comparative genomics reveals the genomic features of Rhizophagus irregularis, R. cerebriforme, R. diaphanum and Gigaspora rosea, and their symbiotic lifestyle signature.</title>
        <authorList>
            <person name="Morin E."/>
            <person name="San Clemente H."/>
            <person name="Chen E.C.H."/>
            <person name="De La Providencia I."/>
            <person name="Hainaut M."/>
            <person name="Kuo A."/>
            <person name="Kohler A."/>
            <person name="Murat C."/>
            <person name="Tang N."/>
            <person name="Roy S."/>
            <person name="Loubradou J."/>
            <person name="Henrissat B."/>
            <person name="Grigoriev I.V."/>
            <person name="Corradi N."/>
            <person name="Roux C."/>
            <person name="Martin F.M."/>
        </authorList>
    </citation>
    <scope>NUCLEOTIDE SEQUENCE [LARGE SCALE GENOMIC DNA]</scope>
    <source>
        <strain evidence="1 2">DAOM 194757</strain>
    </source>
</reference>
<protein>
    <recommendedName>
        <fullName evidence="3">F-box domain-containing protein</fullName>
    </recommendedName>
</protein>
<comment type="caution">
    <text evidence="1">The sequence shown here is derived from an EMBL/GenBank/DDBJ whole genome shotgun (WGS) entry which is preliminary data.</text>
</comment>
<dbReference type="Proteomes" id="UP000266673">
    <property type="component" value="Unassembled WGS sequence"/>
</dbReference>
<organism evidence="1 2">
    <name type="scientific">Gigaspora rosea</name>
    <dbReference type="NCBI Taxonomy" id="44941"/>
    <lineage>
        <taxon>Eukaryota</taxon>
        <taxon>Fungi</taxon>
        <taxon>Fungi incertae sedis</taxon>
        <taxon>Mucoromycota</taxon>
        <taxon>Glomeromycotina</taxon>
        <taxon>Glomeromycetes</taxon>
        <taxon>Diversisporales</taxon>
        <taxon>Gigasporaceae</taxon>
        <taxon>Gigaspora</taxon>
    </lineage>
</organism>
<evidence type="ECO:0000313" key="2">
    <source>
        <dbReference type="Proteomes" id="UP000266673"/>
    </source>
</evidence>
<accession>A0A397W046</accession>
<evidence type="ECO:0008006" key="3">
    <source>
        <dbReference type="Google" id="ProtNLM"/>
    </source>
</evidence>
<gene>
    <name evidence="1" type="ORF">C2G38_2240055</name>
</gene>
<sequence>MEDVKTFISICYNLRPIDLLAMVCVCKDFKNILDERINPLAEGIWRNSRINFTIFKDNEPPSRMSQQTFARLLTFEKGCQFCKSKMKSCTIYWNPGVRSCKECIIPKTFSYQLLRTTLKIDMEILELIVPVTPNIDLSNSELKLTYYWIEHVKNVITFFMKANDNIQHALNNLKIEAKNIYNEAKDYEDWMNNLHEMYLKRQDEIFQKFCSEMSEDTLLRLEGDSEFVIMKKEIQNNPFFLIQDWSNYKTKILQILDRINNVGSITTTTFTVTRVPNKNQYADEIVQKQIRIIKRLRRLTYGSVRVAQNQIISIRDLLYQYLPICPSFVNPPDGDYSQEFFIGKLLPTLRKEAERLFLAEVVAPPYILDIEGALLVGGLKDKSVFECNVCHQYGPTNLKKIKSHLISCHDFDSSHKSLVLGTKVNCDSVLSNLFHAFFLKEEN</sequence>
<evidence type="ECO:0000313" key="1">
    <source>
        <dbReference type="EMBL" id="RIB27578.1"/>
    </source>
</evidence>
<dbReference type="EMBL" id="QKWP01000094">
    <property type="protein sequence ID" value="RIB27578.1"/>
    <property type="molecule type" value="Genomic_DNA"/>
</dbReference>